<dbReference type="PROSITE" id="PS00086">
    <property type="entry name" value="CYTOCHROME_P450"/>
    <property type="match status" value="1"/>
</dbReference>
<evidence type="ECO:0000256" key="6">
    <source>
        <dbReference type="ARBA" id="ARBA00023033"/>
    </source>
</evidence>
<dbReference type="InterPro" id="IPR002397">
    <property type="entry name" value="Cyt_P450_B"/>
</dbReference>
<evidence type="ECO:0008006" key="10">
    <source>
        <dbReference type="Google" id="ProtNLM"/>
    </source>
</evidence>
<organism evidence="8 9">
    <name type="scientific">Sphaerisporangium rubeum</name>
    <dbReference type="NCBI Taxonomy" id="321317"/>
    <lineage>
        <taxon>Bacteria</taxon>
        <taxon>Bacillati</taxon>
        <taxon>Actinomycetota</taxon>
        <taxon>Actinomycetes</taxon>
        <taxon>Streptosporangiales</taxon>
        <taxon>Streptosporangiaceae</taxon>
        <taxon>Sphaerisporangium</taxon>
    </lineage>
</organism>
<dbReference type="Pfam" id="PF00067">
    <property type="entry name" value="p450"/>
    <property type="match status" value="1"/>
</dbReference>
<sequence>MTTPKTRPSPFDKSFPRDPYPLLAGYREQCPVTQVLTPRGRPVWIFTRDADVRAALTDTRLSTQGDRDHSGPRRRTLDVSLVMYDPPHHTTIKRLATPWFTPQRVEKYRPVAEAVAARLLEPLASRPVVDLMTDFAHPFSFQVMCELFDLDHAVRGELYTWVASVFPMLDREAADANMDGLDAFFQDLTRRRLEAPGDDVLSAILRAWDPASGVEEREVVSLGASLLLAAYETTAQVIGMSIRDLLTRPEDLATLRACPHAVPNAVDELLRYHPPGPFATLRYATEDIHMGDDVIPAGSRVLLSIAAANRDPRRYPDPDRFDLNRSGAAKHVTFGLGPHYCPGAPLARMELGVAISAVLGRFPGVALVPGPTHWRGNILSRGLSKLLVNPEPLR</sequence>
<dbReference type="PANTHER" id="PTHR46696">
    <property type="entry name" value="P450, PUTATIVE (EUROFUNG)-RELATED"/>
    <property type="match status" value="1"/>
</dbReference>
<dbReference type="GO" id="GO:0016705">
    <property type="term" value="F:oxidoreductase activity, acting on paired donors, with incorporation or reduction of molecular oxygen"/>
    <property type="evidence" value="ECO:0007669"/>
    <property type="project" value="InterPro"/>
</dbReference>
<gene>
    <name evidence="8" type="ORF">BJ992_002571</name>
</gene>
<dbReference type="AlphaFoldDB" id="A0A7X0IDR2"/>
<keyword evidence="3 7" id="KW-0479">Metal-binding</keyword>
<dbReference type="EMBL" id="JACHIU010000001">
    <property type="protein sequence ID" value="MBB6473140.1"/>
    <property type="molecule type" value="Genomic_DNA"/>
</dbReference>
<evidence type="ECO:0000256" key="3">
    <source>
        <dbReference type="ARBA" id="ARBA00022723"/>
    </source>
</evidence>
<dbReference type="PRINTS" id="PR00385">
    <property type="entry name" value="P450"/>
</dbReference>
<dbReference type="PANTHER" id="PTHR46696:SF6">
    <property type="entry name" value="P450, PUTATIVE (EUROFUNG)-RELATED"/>
    <property type="match status" value="1"/>
</dbReference>
<protein>
    <recommendedName>
        <fullName evidence="10">Cytochrome P450</fullName>
    </recommendedName>
</protein>
<dbReference type="PRINTS" id="PR00359">
    <property type="entry name" value="BP450"/>
</dbReference>
<keyword evidence="9" id="KW-1185">Reference proteome</keyword>
<evidence type="ECO:0000256" key="2">
    <source>
        <dbReference type="ARBA" id="ARBA00022617"/>
    </source>
</evidence>
<dbReference type="Proteomes" id="UP000555564">
    <property type="component" value="Unassembled WGS sequence"/>
</dbReference>
<proteinExistence type="inferred from homology"/>
<dbReference type="InterPro" id="IPR036396">
    <property type="entry name" value="Cyt_P450_sf"/>
</dbReference>
<dbReference type="GO" id="GO:0020037">
    <property type="term" value="F:heme binding"/>
    <property type="evidence" value="ECO:0007669"/>
    <property type="project" value="InterPro"/>
</dbReference>
<name>A0A7X0IDR2_9ACTN</name>
<keyword evidence="5 7" id="KW-0408">Iron</keyword>
<evidence type="ECO:0000256" key="7">
    <source>
        <dbReference type="RuleBase" id="RU000461"/>
    </source>
</evidence>
<evidence type="ECO:0000256" key="5">
    <source>
        <dbReference type="ARBA" id="ARBA00023004"/>
    </source>
</evidence>
<dbReference type="RefSeq" id="WP_184980693.1">
    <property type="nucleotide sequence ID" value="NZ_BAAALO010000005.1"/>
</dbReference>
<evidence type="ECO:0000256" key="1">
    <source>
        <dbReference type="ARBA" id="ARBA00010617"/>
    </source>
</evidence>
<keyword evidence="2 7" id="KW-0349">Heme</keyword>
<dbReference type="Gene3D" id="1.10.630.10">
    <property type="entry name" value="Cytochrome P450"/>
    <property type="match status" value="1"/>
</dbReference>
<dbReference type="GO" id="GO:0005506">
    <property type="term" value="F:iron ion binding"/>
    <property type="evidence" value="ECO:0007669"/>
    <property type="project" value="InterPro"/>
</dbReference>
<dbReference type="FunFam" id="1.10.630.10:FF:000018">
    <property type="entry name" value="Cytochrome P450 monooxygenase"/>
    <property type="match status" value="1"/>
</dbReference>
<comment type="similarity">
    <text evidence="1 7">Belongs to the cytochrome P450 family.</text>
</comment>
<evidence type="ECO:0000313" key="9">
    <source>
        <dbReference type="Proteomes" id="UP000555564"/>
    </source>
</evidence>
<dbReference type="InterPro" id="IPR001128">
    <property type="entry name" value="Cyt_P450"/>
</dbReference>
<dbReference type="InterPro" id="IPR017972">
    <property type="entry name" value="Cyt_P450_CS"/>
</dbReference>
<keyword evidence="4 7" id="KW-0560">Oxidoreductase</keyword>
<keyword evidence="6 7" id="KW-0503">Monooxygenase</keyword>
<accession>A0A7X0IDR2</accession>
<dbReference type="GO" id="GO:0004497">
    <property type="term" value="F:monooxygenase activity"/>
    <property type="evidence" value="ECO:0007669"/>
    <property type="project" value="UniProtKB-KW"/>
</dbReference>
<evidence type="ECO:0000256" key="4">
    <source>
        <dbReference type="ARBA" id="ARBA00023002"/>
    </source>
</evidence>
<evidence type="ECO:0000313" key="8">
    <source>
        <dbReference type="EMBL" id="MBB6473140.1"/>
    </source>
</evidence>
<comment type="caution">
    <text evidence="8">The sequence shown here is derived from an EMBL/GenBank/DDBJ whole genome shotgun (WGS) entry which is preliminary data.</text>
</comment>
<dbReference type="SUPFAM" id="SSF48264">
    <property type="entry name" value="Cytochrome P450"/>
    <property type="match status" value="1"/>
</dbReference>
<reference evidence="8 9" key="1">
    <citation type="submission" date="2020-08" db="EMBL/GenBank/DDBJ databases">
        <title>Sequencing the genomes of 1000 actinobacteria strains.</title>
        <authorList>
            <person name="Klenk H.-P."/>
        </authorList>
    </citation>
    <scope>NUCLEOTIDE SEQUENCE [LARGE SCALE GENOMIC DNA]</scope>
    <source>
        <strain evidence="8 9">DSM 44936</strain>
    </source>
</reference>